<gene>
    <name evidence="5" type="ORF">STCU_02613</name>
    <name evidence="4" type="ORF">STCU_06552</name>
    <name evidence="3" type="ORF">STCU_09249</name>
    <name evidence="2" type="ORF">STCU_09584</name>
</gene>
<evidence type="ECO:0000313" key="3">
    <source>
        <dbReference type="EMBL" id="EPY19885.1"/>
    </source>
</evidence>
<name>S9TLU1_9TRYP</name>
<comment type="caution">
    <text evidence="2">The sequence shown here is derived from an EMBL/GenBank/DDBJ whole genome shotgun (WGS) entry which is preliminary data.</text>
</comment>
<evidence type="ECO:0000313" key="4">
    <source>
        <dbReference type="EMBL" id="EPY25691.1"/>
    </source>
</evidence>
<dbReference type="AlphaFoldDB" id="S9TLU1"/>
<accession>S9TLU1</accession>
<dbReference type="EMBL" id="ATMH01006552">
    <property type="protein sequence ID" value="EPY25691.1"/>
    <property type="molecule type" value="Genomic_DNA"/>
</dbReference>
<dbReference type="PANTHER" id="PTHR31560">
    <property type="entry name" value="UPF0652 PROTEIN C16A11.03C-RELATED"/>
    <property type="match status" value="1"/>
</dbReference>
<keyword evidence="6" id="KW-1185">Reference proteome</keyword>
<dbReference type="Pfam" id="PF09418">
    <property type="entry name" value="DUF2009"/>
    <property type="match status" value="1"/>
</dbReference>
<dbReference type="Proteomes" id="UP000015354">
    <property type="component" value="Unassembled WGS sequence"/>
</dbReference>
<dbReference type="InterPro" id="IPR057668">
    <property type="entry name" value="E2_Ub-conjug_enz_C"/>
</dbReference>
<dbReference type="EMBL" id="ATMH01009249">
    <property type="protein sequence ID" value="EPY19885.1"/>
    <property type="molecule type" value="Genomic_DNA"/>
</dbReference>
<evidence type="ECO:0000313" key="5">
    <source>
        <dbReference type="EMBL" id="EPY32846.1"/>
    </source>
</evidence>
<dbReference type="EMBL" id="ATMH01002613">
    <property type="protein sequence ID" value="EPY32846.1"/>
    <property type="molecule type" value="Genomic_DNA"/>
</dbReference>
<dbReference type="PANTHER" id="PTHR31560:SF1">
    <property type="match status" value="1"/>
</dbReference>
<evidence type="ECO:0000259" key="1">
    <source>
        <dbReference type="Pfam" id="PF09418"/>
    </source>
</evidence>
<dbReference type="InterPro" id="IPR018553">
    <property type="entry name" value="E2_Ub-conjug_enz"/>
</dbReference>
<evidence type="ECO:0000313" key="6">
    <source>
        <dbReference type="Proteomes" id="UP000015354"/>
    </source>
</evidence>
<protein>
    <recommendedName>
        <fullName evidence="1">Non-canonical E2 ubiquitin-conjugating enzyme C-terminal domain-containing protein</fullName>
    </recommendedName>
</protein>
<reference evidence="2 6" key="1">
    <citation type="journal article" date="2013" name="PLoS ONE">
        <title>Predicting the Proteins of Angomonas deanei, Strigomonas culicis and Their Respective Endosymbionts Reveals New Aspects of the Trypanosomatidae Family.</title>
        <authorList>
            <person name="Motta M.C."/>
            <person name="Martins A.C."/>
            <person name="de Souza S.S."/>
            <person name="Catta-Preta C.M."/>
            <person name="Silva R."/>
            <person name="Klein C.C."/>
            <person name="de Almeida L.G."/>
            <person name="de Lima Cunha O."/>
            <person name="Ciapina L.P."/>
            <person name="Brocchi M."/>
            <person name="Colabardini A.C."/>
            <person name="de Araujo Lima B."/>
            <person name="Machado C.R."/>
            <person name="de Almeida Soares C.M."/>
            <person name="Probst C.M."/>
            <person name="de Menezes C.B."/>
            <person name="Thompson C.E."/>
            <person name="Bartholomeu D.C."/>
            <person name="Gradia D.F."/>
            <person name="Pavoni D.P."/>
            <person name="Grisard E.C."/>
            <person name="Fantinatti-Garboggini F."/>
            <person name="Marchini F.K."/>
            <person name="Rodrigues-Luiz G.F."/>
            <person name="Wagner G."/>
            <person name="Goldman G.H."/>
            <person name="Fietto J.L."/>
            <person name="Elias M.C."/>
            <person name="Goldman M.H."/>
            <person name="Sagot M.F."/>
            <person name="Pereira M."/>
            <person name="Stoco P.H."/>
            <person name="de Mendonca-Neto R.P."/>
            <person name="Teixeira S.M."/>
            <person name="Maciel T.E."/>
            <person name="de Oliveira Mendes T.A."/>
            <person name="Urmenyi T.P."/>
            <person name="de Souza W."/>
            <person name="Schenkman S."/>
            <person name="de Vasconcelos A.T."/>
        </authorList>
    </citation>
    <scope>NUCLEOTIDE SEQUENCE [LARGE SCALE GENOMIC DNA]</scope>
</reference>
<proteinExistence type="predicted"/>
<evidence type="ECO:0000313" key="2">
    <source>
        <dbReference type="EMBL" id="EPY19182.1"/>
    </source>
</evidence>
<reference evidence="2" key="2">
    <citation type="submission" date="2013-03" db="EMBL/GenBank/DDBJ databases">
        <authorList>
            <person name="Motta M.C.M."/>
            <person name="Martins A.C.A."/>
            <person name="Preta C.M.C.C."/>
            <person name="Silva R."/>
            <person name="de Souza S.S."/>
            <person name="Klein C.C."/>
            <person name="de Almeida L.G.P."/>
            <person name="Cunha O.L."/>
            <person name="Colabardini A.C."/>
            <person name="Lima B.A."/>
            <person name="Machado C.R."/>
            <person name="Soares C.M.A."/>
            <person name="de Menezes C.B.A."/>
            <person name="Bartolomeu D.C."/>
            <person name="Grisard E.C."/>
            <person name="Fantinatti-Garboggini F."/>
            <person name="Rodrigues-Luiz G.F."/>
            <person name="Wagner G."/>
            <person name="Goldman G.H."/>
            <person name="Fietto J.L.R."/>
            <person name="Ciapina L.P."/>
            <person name="Brocchi M."/>
            <person name="Elias M.C."/>
            <person name="Goldman M.H.S."/>
            <person name="Sagot M.-F."/>
            <person name="Pereira M."/>
            <person name="Stoco P.H."/>
            <person name="Teixeira S.M.R."/>
            <person name="de Mendonca-Neto R.P."/>
            <person name="Maciel T.E.F."/>
            <person name="Mendes T.A.O."/>
            <person name="Urmenyi T.P."/>
            <person name="Teixeira M.M.G."/>
            <person name="de Camargo E.F.P."/>
            <person name="de Sousa W."/>
            <person name="Schenkman S."/>
            <person name="de Vasconcelos A.T.R."/>
        </authorList>
    </citation>
    <scope>NUCLEOTIDE SEQUENCE</scope>
</reference>
<dbReference type="OrthoDB" id="406045at2759"/>
<organism evidence="2 6">
    <name type="scientific">Strigomonas culicis</name>
    <dbReference type="NCBI Taxonomy" id="28005"/>
    <lineage>
        <taxon>Eukaryota</taxon>
        <taxon>Discoba</taxon>
        <taxon>Euglenozoa</taxon>
        <taxon>Kinetoplastea</taxon>
        <taxon>Metakinetoplastina</taxon>
        <taxon>Trypanosomatida</taxon>
        <taxon>Trypanosomatidae</taxon>
        <taxon>Strigomonadinae</taxon>
        <taxon>Strigomonas</taxon>
    </lineage>
</organism>
<dbReference type="EMBL" id="ATMH01009584">
    <property type="protein sequence ID" value="EPY19182.1"/>
    <property type="molecule type" value="Genomic_DNA"/>
</dbReference>
<sequence length="499" mass="57178">MRGFLTCSKQSKKLKFDDEYELLEEPIDNAEFIPLRLTQSERKVQRLMRGIILASCYTDKVDTHNALKKNRDNMIVKEILNALTGLIIGLDIKMAETLLKTKDFTPYKDKICLAIETCRRYKIMNPDMLRTDYVKFLYMVQDAVQSEALNEILGFSVAAELLTVGRYARENGFEEMLRDPRLPLCITPVPLMKSRDVLNKCLRCKDQTVNELLRATGAKHRVDENTVEIAVRSLNDANCFSNDNVKTTEQLLELLKTYFKPGSSTQGTDLSITEGKDGSRLTHEHRRQYYYVLQSLTLWKNICRQMYSLWTIAEEDMLNPNEKYELRSTGQGLQRVQKAPTLYRAIQDVLAQTKQELGEWVGSERIHLGDDQVPNAFHFIDKYGQVSRILIPILRTLEHIDLLEKGDGSRLHSKGDGQHYRDYVAEVWGSGEKAKQAVLRDFFRFGFDGSGGDNMDDAGSCIDGRLTSAWNWCNNIRLKPFYPLFLLAGFSSFDGDLSI</sequence>
<feature type="domain" description="Non-canonical E2 ubiquitin-conjugating enzyme C-terminal" evidence="1">
    <location>
        <begin position="30"/>
        <end position="495"/>
    </location>
</feature>